<reference evidence="2" key="1">
    <citation type="submission" date="2021-01" db="EMBL/GenBank/DDBJ databases">
        <authorList>
            <consortium name="Genoscope - CEA"/>
            <person name="William W."/>
        </authorList>
    </citation>
    <scope>NUCLEOTIDE SEQUENCE</scope>
</reference>
<dbReference type="InterPro" id="IPR028309">
    <property type="entry name" value="RB_fam"/>
</dbReference>
<proteinExistence type="predicted"/>
<name>A0A816KD21_BRANA</name>
<dbReference type="AlphaFoldDB" id="A0A816KD21"/>
<dbReference type="GO" id="GO:0006357">
    <property type="term" value="P:regulation of transcription by RNA polymerase II"/>
    <property type="evidence" value="ECO:0007669"/>
    <property type="project" value="InterPro"/>
</dbReference>
<organism evidence="2">
    <name type="scientific">Brassica napus</name>
    <name type="common">Rape</name>
    <dbReference type="NCBI Taxonomy" id="3708"/>
    <lineage>
        <taxon>Eukaryota</taxon>
        <taxon>Viridiplantae</taxon>
        <taxon>Streptophyta</taxon>
        <taxon>Embryophyta</taxon>
        <taxon>Tracheophyta</taxon>
        <taxon>Spermatophyta</taxon>
        <taxon>Magnoliopsida</taxon>
        <taxon>eudicotyledons</taxon>
        <taxon>Gunneridae</taxon>
        <taxon>Pentapetalae</taxon>
        <taxon>rosids</taxon>
        <taxon>malvids</taxon>
        <taxon>Brassicales</taxon>
        <taxon>Brassicaceae</taxon>
        <taxon>Brassiceae</taxon>
        <taxon>Brassica</taxon>
    </lineage>
</organism>
<accession>A0A816KD21</accession>
<evidence type="ECO:0000313" key="2">
    <source>
        <dbReference type="EMBL" id="CAF1919734.1"/>
    </source>
</evidence>
<gene>
    <name evidence="2" type="ORF">DARMORV10_C02P49640.1</name>
</gene>
<evidence type="ECO:0000256" key="1">
    <source>
        <dbReference type="SAM" id="MobiDB-lite"/>
    </source>
</evidence>
<dbReference type="PANTHER" id="PTHR13742">
    <property type="entry name" value="RETINOBLASTOMA-ASSOCIATED PROTEIN RB -RELATED"/>
    <property type="match status" value="1"/>
</dbReference>
<feature type="region of interest" description="Disordered" evidence="1">
    <location>
        <begin position="160"/>
        <end position="247"/>
    </location>
</feature>
<sequence>MESPQEYQLCHLSYAFMSCNSNNPRVVKKGDKDVDLIASLCKIYDASEDELRATMDKTNNLIETILKKKPSACQTDKLDNIDTDGLTYFEDLLDETSISTSLITLEKDYTDAVCNKSELDERVFINEEDSLLGSGSLSAGAVNITGVKRKIDSLSSPARTFISPLSPHKSPAAKTNSIGIRRRKTAEDEDEDGDEDGNEDATNDEEKEGEAEASGSNEREKERTKRICIQLRLFPRRKPQMREKRTK</sequence>
<protein>
    <submittedName>
        <fullName evidence="2">(rape) hypothetical protein</fullName>
    </submittedName>
</protein>
<dbReference type="EMBL" id="HG994366">
    <property type="protein sequence ID" value="CAF1919734.1"/>
    <property type="molecule type" value="Genomic_DNA"/>
</dbReference>
<dbReference type="GO" id="GO:0051726">
    <property type="term" value="P:regulation of cell cycle"/>
    <property type="evidence" value="ECO:0007669"/>
    <property type="project" value="InterPro"/>
</dbReference>
<feature type="compositionally biased region" description="Acidic residues" evidence="1">
    <location>
        <begin position="187"/>
        <end position="211"/>
    </location>
</feature>
<dbReference type="Proteomes" id="UP001295469">
    <property type="component" value="Chromosome C02"/>
</dbReference>
<dbReference type="PANTHER" id="PTHR13742:SF17">
    <property type="entry name" value="RE32990P-RELATED"/>
    <property type="match status" value="1"/>
</dbReference>